<sequence length="68" mass="7326">MDTWGRQQRRAEGVNATAAGNPEWQERGGQCGLPGSIGSASAAPDNERIRKMLGWGLIPANGRYDDRA</sequence>
<evidence type="ECO:0000256" key="1">
    <source>
        <dbReference type="SAM" id="MobiDB-lite"/>
    </source>
</evidence>
<comment type="caution">
    <text evidence="2">The sequence shown here is derived from an EMBL/GenBank/DDBJ whole genome shotgun (WGS) entry which is preliminary data.</text>
</comment>
<gene>
    <name evidence="2" type="ORF">GJ700_01475</name>
</gene>
<dbReference type="RefSeq" id="WP_154370871.1">
    <property type="nucleotide sequence ID" value="NZ_WKJJ01000001.1"/>
</dbReference>
<dbReference type="AlphaFoldDB" id="A0A7X2IIF2"/>
<feature type="region of interest" description="Disordered" evidence="1">
    <location>
        <begin position="1"/>
        <end position="42"/>
    </location>
</feature>
<evidence type="ECO:0000313" key="3">
    <source>
        <dbReference type="Proteomes" id="UP000446768"/>
    </source>
</evidence>
<dbReference type="EMBL" id="WKJJ01000001">
    <property type="protein sequence ID" value="MRV70391.1"/>
    <property type="molecule type" value="Genomic_DNA"/>
</dbReference>
<accession>A0A7X2IIF2</accession>
<keyword evidence="3" id="KW-1185">Reference proteome</keyword>
<reference evidence="2 3" key="1">
    <citation type="submission" date="2019-11" db="EMBL/GenBank/DDBJ databases">
        <title>Novel species isolated from a subtropical stream in China.</title>
        <authorList>
            <person name="Lu H."/>
        </authorList>
    </citation>
    <scope>NUCLEOTIDE SEQUENCE [LARGE SCALE GENOMIC DNA]</scope>
    <source>
        <strain evidence="2 3">FT92W</strain>
    </source>
</reference>
<organism evidence="2 3">
    <name type="scientific">Pseudoduganella rivuli</name>
    <dbReference type="NCBI Taxonomy" id="2666085"/>
    <lineage>
        <taxon>Bacteria</taxon>
        <taxon>Pseudomonadati</taxon>
        <taxon>Pseudomonadota</taxon>
        <taxon>Betaproteobacteria</taxon>
        <taxon>Burkholderiales</taxon>
        <taxon>Oxalobacteraceae</taxon>
        <taxon>Telluria group</taxon>
        <taxon>Pseudoduganella</taxon>
    </lineage>
</organism>
<dbReference type="Proteomes" id="UP000446768">
    <property type="component" value="Unassembled WGS sequence"/>
</dbReference>
<protein>
    <submittedName>
        <fullName evidence="2">Uncharacterized protein</fullName>
    </submittedName>
</protein>
<name>A0A7X2IIF2_9BURK</name>
<evidence type="ECO:0000313" key="2">
    <source>
        <dbReference type="EMBL" id="MRV70391.1"/>
    </source>
</evidence>
<proteinExistence type="predicted"/>